<reference evidence="1" key="2">
    <citation type="journal article" date="2015" name="Data Brief">
        <title>Shoot transcriptome of the giant reed, Arundo donax.</title>
        <authorList>
            <person name="Barrero R.A."/>
            <person name="Guerrero F.D."/>
            <person name="Moolhuijzen P."/>
            <person name="Goolsby J.A."/>
            <person name="Tidwell J."/>
            <person name="Bellgard S.E."/>
            <person name="Bellgard M.I."/>
        </authorList>
    </citation>
    <scope>NUCLEOTIDE SEQUENCE</scope>
    <source>
        <tissue evidence="1">Shoot tissue taken approximately 20 cm above the soil surface</tissue>
    </source>
</reference>
<proteinExistence type="predicted"/>
<organism evidence="1">
    <name type="scientific">Arundo donax</name>
    <name type="common">Giant reed</name>
    <name type="synonym">Donax arundinaceus</name>
    <dbReference type="NCBI Taxonomy" id="35708"/>
    <lineage>
        <taxon>Eukaryota</taxon>
        <taxon>Viridiplantae</taxon>
        <taxon>Streptophyta</taxon>
        <taxon>Embryophyta</taxon>
        <taxon>Tracheophyta</taxon>
        <taxon>Spermatophyta</taxon>
        <taxon>Magnoliopsida</taxon>
        <taxon>Liliopsida</taxon>
        <taxon>Poales</taxon>
        <taxon>Poaceae</taxon>
        <taxon>PACMAD clade</taxon>
        <taxon>Arundinoideae</taxon>
        <taxon>Arundineae</taxon>
        <taxon>Arundo</taxon>
    </lineage>
</organism>
<protein>
    <submittedName>
        <fullName evidence="1">Uncharacterized protein</fullName>
    </submittedName>
</protein>
<dbReference type="EMBL" id="GBRH01207125">
    <property type="protein sequence ID" value="JAD90770.1"/>
    <property type="molecule type" value="Transcribed_RNA"/>
</dbReference>
<accession>A0A0A9DYL8</accession>
<sequence length="10" mass="1148">MRPPPAAPRR</sequence>
<reference evidence="1" key="1">
    <citation type="submission" date="2014-09" db="EMBL/GenBank/DDBJ databases">
        <authorList>
            <person name="Magalhaes I.L.F."/>
            <person name="Oliveira U."/>
            <person name="Santos F.R."/>
            <person name="Vidigal T.H.D.A."/>
            <person name="Brescovit A.D."/>
            <person name="Santos A.J."/>
        </authorList>
    </citation>
    <scope>NUCLEOTIDE SEQUENCE</scope>
    <source>
        <tissue evidence="1">Shoot tissue taken approximately 20 cm above the soil surface</tissue>
    </source>
</reference>
<name>A0A0A9DYL8_ARUDO</name>
<evidence type="ECO:0000313" key="1">
    <source>
        <dbReference type="EMBL" id="JAD90770.1"/>
    </source>
</evidence>